<dbReference type="Proteomes" id="UP000092654">
    <property type="component" value="Plasmid pSJ25"/>
</dbReference>
<accession>K2G931</accession>
<dbReference type="PATRIC" id="fig|1230341.3.peg.2286"/>
<dbReference type="KEGG" id="sje:AAV35_014000"/>
<dbReference type="AlphaFoldDB" id="K2G931"/>
<evidence type="ECO:0000313" key="5">
    <source>
        <dbReference type="Proteomes" id="UP000011746"/>
    </source>
</evidence>
<dbReference type="SUPFAM" id="SSF56349">
    <property type="entry name" value="DNA breaking-rejoining enzymes"/>
    <property type="match status" value="1"/>
</dbReference>
<dbReference type="GO" id="GO:0006310">
    <property type="term" value="P:DNA recombination"/>
    <property type="evidence" value="ECO:0007669"/>
    <property type="project" value="UniProtKB-KW"/>
</dbReference>
<dbReference type="PANTHER" id="PTHR30349">
    <property type="entry name" value="PHAGE INTEGRASE-RELATED"/>
    <property type="match status" value="1"/>
</dbReference>
<dbReference type="Proteomes" id="UP000011746">
    <property type="component" value="Unassembled WGS sequence"/>
</dbReference>
<keyword evidence="1" id="KW-0233">DNA recombination</keyword>
<keyword evidence="5" id="KW-1185">Reference proteome</keyword>
<evidence type="ECO:0000313" key="3">
    <source>
        <dbReference type="EMBL" id="AKN01833.1"/>
    </source>
</evidence>
<dbReference type="InterPro" id="IPR011010">
    <property type="entry name" value="DNA_brk_join_enz"/>
</dbReference>
<dbReference type="Pfam" id="PF00589">
    <property type="entry name" value="Phage_integrase"/>
    <property type="match status" value="1"/>
</dbReference>
<reference evidence="3 6" key="2">
    <citation type="submission" date="2015-06" db="EMBL/GenBank/DDBJ databases">
        <title>Salimicrobium jeotgali MJ3, isolated from Myulchi jeot, a traditional Korean fermented seafood.</title>
        <authorList>
            <person name="Kim K.H."/>
            <person name="Jeon C.O."/>
            <person name="Jin H.M."/>
        </authorList>
    </citation>
    <scope>NUCLEOTIDE SEQUENCE [LARGE SCALE GENOMIC DNA]</scope>
    <source>
        <strain evidence="3 6">MJ3</strain>
        <plasmid evidence="3">pSJ25</plasmid>
        <plasmid evidence="6">psj25</plasmid>
    </source>
</reference>
<organism evidence="4 5">
    <name type="scientific">Salimicrobium jeotgali</name>
    <dbReference type="NCBI Taxonomy" id="1230341"/>
    <lineage>
        <taxon>Bacteria</taxon>
        <taxon>Bacillati</taxon>
        <taxon>Bacillota</taxon>
        <taxon>Bacilli</taxon>
        <taxon>Bacillales</taxon>
        <taxon>Bacillaceae</taxon>
        <taxon>Salimicrobium</taxon>
    </lineage>
</organism>
<dbReference type="PANTHER" id="PTHR30349:SF82">
    <property type="entry name" value="INTEGRASE_RECOMBINASE YOEC-RELATED"/>
    <property type="match status" value="1"/>
</dbReference>
<reference evidence="4 5" key="1">
    <citation type="journal article" date="2012" name="J. Bacteriol.">
        <title>Draft Genome Sequence of Salimicrobium sp. Strain MJ3, Isolated from Myulchi-Jeot, Korean Fermented Seafood.</title>
        <authorList>
            <person name="Lee S.H."/>
            <person name="Jung J.Y."/>
            <person name="Jeon C.O."/>
        </authorList>
    </citation>
    <scope>NUCLEOTIDE SEQUENCE [LARGE SCALE GENOMIC DNA]</scope>
    <source>
        <strain evidence="4 5">MJ3</strain>
    </source>
</reference>
<evidence type="ECO:0000313" key="6">
    <source>
        <dbReference type="Proteomes" id="UP000092654"/>
    </source>
</evidence>
<evidence type="ECO:0000313" key="4">
    <source>
        <dbReference type="EMBL" id="EKE30897.1"/>
    </source>
</evidence>
<dbReference type="OrthoDB" id="9788852at2"/>
<dbReference type="InterPro" id="IPR013762">
    <property type="entry name" value="Integrase-like_cat_sf"/>
</dbReference>
<dbReference type="InterPro" id="IPR050090">
    <property type="entry name" value="Tyrosine_recombinase_XerCD"/>
</dbReference>
<dbReference type="Gene3D" id="1.10.443.10">
    <property type="entry name" value="Intergrase catalytic core"/>
    <property type="match status" value="1"/>
</dbReference>
<evidence type="ECO:0000259" key="2">
    <source>
        <dbReference type="PROSITE" id="PS51898"/>
    </source>
</evidence>
<dbReference type="EMBL" id="CP011363">
    <property type="protein sequence ID" value="AKN01833.1"/>
    <property type="molecule type" value="Genomic_DNA"/>
</dbReference>
<feature type="domain" description="Tyr recombinase" evidence="2">
    <location>
        <begin position="6"/>
        <end position="189"/>
    </location>
</feature>
<name>K2G931_9BACI</name>
<proteinExistence type="predicted"/>
<geneLocation type="plasmid" evidence="3">
    <name>pSJ25</name>
</geneLocation>
<dbReference type="GO" id="GO:0015074">
    <property type="term" value="P:DNA integration"/>
    <property type="evidence" value="ECO:0007669"/>
    <property type="project" value="InterPro"/>
</dbReference>
<dbReference type="GO" id="GO:0003677">
    <property type="term" value="F:DNA binding"/>
    <property type="evidence" value="ECO:0007669"/>
    <property type="project" value="InterPro"/>
</dbReference>
<dbReference type="PROSITE" id="PS51898">
    <property type="entry name" value="TYR_RECOMBINASE"/>
    <property type="match status" value="1"/>
</dbReference>
<dbReference type="EMBL" id="AMPQ01000020">
    <property type="protein sequence ID" value="EKE30897.1"/>
    <property type="molecule type" value="Genomic_DNA"/>
</dbReference>
<gene>
    <name evidence="3" type="ORF">AAV35_014000</name>
    <name evidence="4" type="ORF">MJ3_11170</name>
</gene>
<dbReference type="RefSeq" id="WP_008591575.1">
    <property type="nucleotide sequence ID" value="NZ_AMPQ01000020.1"/>
</dbReference>
<sequence length="194" mass="21932">MKQTAKNVQPLRSKEEIEEMKFALKRGGTGRKKSEAKAARDVLLFLLGINTGLRISDLLRLQVSHVRDRDFFYLIEKKTGKKREVNVRALRSELGAYIAGKGADTYLFSSQKGGMPISTVQAYRILADAAAFVGRDDVGTHTLRKTFGYHYYKATKDVAMLQDIFNHSSPKETKLYIGIRQEEIRESLVGFRLG</sequence>
<geneLocation type="plasmid" evidence="6">
    <name>psj25</name>
</geneLocation>
<protein>
    <submittedName>
        <fullName evidence="3 4">Integrase</fullName>
    </submittedName>
</protein>
<evidence type="ECO:0000256" key="1">
    <source>
        <dbReference type="ARBA" id="ARBA00023172"/>
    </source>
</evidence>
<dbReference type="eggNOG" id="COG0582">
    <property type="taxonomic scope" value="Bacteria"/>
</dbReference>
<dbReference type="InterPro" id="IPR002104">
    <property type="entry name" value="Integrase_catalytic"/>
</dbReference>
<keyword evidence="3" id="KW-0614">Plasmid</keyword>